<dbReference type="InterPro" id="IPR002387">
    <property type="entry name" value="Plastocyanin"/>
</dbReference>
<gene>
    <name evidence="10" type="ORF">AVDCRST_MAG89-546</name>
</gene>
<evidence type="ECO:0000256" key="4">
    <source>
        <dbReference type="ARBA" id="ARBA00022982"/>
    </source>
</evidence>
<feature type="binding site" evidence="7">
    <location>
        <position position="134"/>
    </location>
    <ligand>
        <name>Cu cation</name>
        <dbReference type="ChEBI" id="CHEBI:23378"/>
    </ligand>
</feature>
<dbReference type="EMBL" id="CADCTV010000126">
    <property type="protein sequence ID" value="CAA9302143.1"/>
    <property type="molecule type" value="Genomic_DNA"/>
</dbReference>
<dbReference type="PRINTS" id="PR00157">
    <property type="entry name" value="PLASTOCYANIN"/>
</dbReference>
<sequence>MKKTLLALFAAAALAPAAAMTARAETPAPAPATHEVKMILDGTSARFEPANLTIRAGDRIRFTTVSGGPHNVAFDPAKVPDAAEARLSAAMPGQIQPLSGALMMNAGDSYTVVFAGVPAGRYEYFCMPHAGMNMKGVITVQ</sequence>
<keyword evidence="5 7" id="KW-0186">Copper</keyword>
<feature type="binding site" evidence="7">
    <location>
        <position position="70"/>
    </location>
    <ligand>
        <name>Cu cation</name>
        <dbReference type="ChEBI" id="CHEBI:23378"/>
    </ligand>
</feature>
<comment type="subcellular location">
    <subcellularLocation>
        <location evidence="1">Membrane</location>
    </subcellularLocation>
</comment>
<dbReference type="InterPro" id="IPR008972">
    <property type="entry name" value="Cupredoxin"/>
</dbReference>
<name>A0A6J4KDY5_9BACT</name>
<dbReference type="PROSITE" id="PS00196">
    <property type="entry name" value="COPPER_BLUE"/>
    <property type="match status" value="1"/>
</dbReference>
<comment type="cofactor">
    <cofactor evidence="7">
        <name>Cu(2+)</name>
        <dbReference type="ChEBI" id="CHEBI:29036"/>
    </cofactor>
    <text evidence="7">The crystal structure with reduced Cu(1+) has also been determined.</text>
</comment>
<dbReference type="PANTHER" id="PTHR34192:SF10">
    <property type="entry name" value="PLASTOCYANIN MAJOR ISOFORM, CHLOROPLASTIC-RELATED"/>
    <property type="match status" value="1"/>
</dbReference>
<dbReference type="Pfam" id="PF00127">
    <property type="entry name" value="Copper-bind"/>
    <property type="match status" value="1"/>
</dbReference>
<keyword evidence="2" id="KW-0813">Transport</keyword>
<dbReference type="SUPFAM" id="SSF49503">
    <property type="entry name" value="Cupredoxins"/>
    <property type="match status" value="1"/>
</dbReference>
<dbReference type="GO" id="GO:0005507">
    <property type="term" value="F:copper ion binding"/>
    <property type="evidence" value="ECO:0007669"/>
    <property type="project" value="InterPro"/>
</dbReference>
<evidence type="ECO:0000313" key="10">
    <source>
        <dbReference type="EMBL" id="CAA9302143.1"/>
    </source>
</evidence>
<organism evidence="10">
    <name type="scientific">uncultured Gemmatimonadota bacterium</name>
    <dbReference type="NCBI Taxonomy" id="203437"/>
    <lineage>
        <taxon>Bacteria</taxon>
        <taxon>Pseudomonadati</taxon>
        <taxon>Gemmatimonadota</taxon>
        <taxon>environmental samples</taxon>
    </lineage>
</organism>
<evidence type="ECO:0000256" key="3">
    <source>
        <dbReference type="ARBA" id="ARBA00022723"/>
    </source>
</evidence>
<keyword evidence="8" id="KW-0732">Signal</keyword>
<protein>
    <recommendedName>
        <fullName evidence="9">Blue (type 1) copper domain-containing protein</fullName>
    </recommendedName>
</protein>
<evidence type="ECO:0000256" key="1">
    <source>
        <dbReference type="ARBA" id="ARBA00004370"/>
    </source>
</evidence>
<evidence type="ECO:0000256" key="8">
    <source>
        <dbReference type="SAM" id="SignalP"/>
    </source>
</evidence>
<dbReference type="Gene3D" id="2.60.40.420">
    <property type="entry name" value="Cupredoxins - blue copper proteins"/>
    <property type="match status" value="1"/>
</dbReference>
<evidence type="ECO:0000259" key="9">
    <source>
        <dbReference type="Pfam" id="PF00127"/>
    </source>
</evidence>
<keyword evidence="3 7" id="KW-0479">Metal-binding</keyword>
<keyword evidence="6" id="KW-0472">Membrane</keyword>
<reference evidence="10" key="1">
    <citation type="submission" date="2020-02" db="EMBL/GenBank/DDBJ databases">
        <authorList>
            <person name="Meier V. D."/>
        </authorList>
    </citation>
    <scope>NUCLEOTIDE SEQUENCE</scope>
    <source>
        <strain evidence="10">AVDCRST_MAG89</strain>
    </source>
</reference>
<accession>A0A6J4KDY5</accession>
<feature type="domain" description="Blue (type 1) copper" evidence="9">
    <location>
        <begin position="36"/>
        <end position="141"/>
    </location>
</feature>
<keyword evidence="4" id="KW-0249">Electron transport</keyword>
<feature type="chain" id="PRO_5026804026" description="Blue (type 1) copper domain-containing protein" evidence="8">
    <location>
        <begin position="25"/>
        <end position="141"/>
    </location>
</feature>
<dbReference type="GO" id="GO:0009055">
    <property type="term" value="F:electron transfer activity"/>
    <property type="evidence" value="ECO:0007669"/>
    <property type="project" value="InterPro"/>
</dbReference>
<feature type="binding site" evidence="7">
    <location>
        <position position="129"/>
    </location>
    <ligand>
        <name>Cu cation</name>
        <dbReference type="ChEBI" id="CHEBI:23378"/>
    </ligand>
</feature>
<evidence type="ECO:0000256" key="5">
    <source>
        <dbReference type="ARBA" id="ARBA00023008"/>
    </source>
</evidence>
<dbReference type="AlphaFoldDB" id="A0A6J4KDY5"/>
<evidence type="ECO:0000256" key="7">
    <source>
        <dbReference type="PIRSR" id="PIRSR602387-1"/>
    </source>
</evidence>
<evidence type="ECO:0000256" key="2">
    <source>
        <dbReference type="ARBA" id="ARBA00022448"/>
    </source>
</evidence>
<dbReference type="PANTHER" id="PTHR34192">
    <property type="entry name" value="PLASTOCYANIN MAJOR ISOFORM, CHLOROPLASTIC-RELATED"/>
    <property type="match status" value="1"/>
</dbReference>
<dbReference type="InterPro" id="IPR000923">
    <property type="entry name" value="BlueCu_1"/>
</dbReference>
<dbReference type="GO" id="GO:0016020">
    <property type="term" value="C:membrane"/>
    <property type="evidence" value="ECO:0007669"/>
    <property type="project" value="UniProtKB-SubCell"/>
</dbReference>
<evidence type="ECO:0000256" key="6">
    <source>
        <dbReference type="ARBA" id="ARBA00023136"/>
    </source>
</evidence>
<proteinExistence type="predicted"/>
<feature type="signal peptide" evidence="8">
    <location>
        <begin position="1"/>
        <end position="24"/>
    </location>
</feature>
<dbReference type="InterPro" id="IPR028871">
    <property type="entry name" value="BlueCu_1_BS"/>
</dbReference>
<feature type="binding site" evidence="7">
    <location>
        <position position="126"/>
    </location>
    <ligand>
        <name>Cu cation</name>
        <dbReference type="ChEBI" id="CHEBI:23378"/>
    </ligand>
</feature>